<accession>A0A0P6WKN6</accession>
<dbReference type="RefSeq" id="WP_054361477.1">
    <property type="nucleotide sequence ID" value="NZ_LJYW01000001.1"/>
</dbReference>
<dbReference type="InterPro" id="IPR057253">
    <property type="entry name" value="CoiA-like_N"/>
</dbReference>
<reference evidence="3 4" key="1">
    <citation type="submission" date="2015-09" db="EMBL/GenBank/DDBJ databases">
        <authorList>
            <person name="Jackson K.R."/>
            <person name="Lunt B.L."/>
            <person name="Fisher J.N.B."/>
            <person name="Gardner A.V."/>
            <person name="Bailey M.E."/>
            <person name="Deus L.M."/>
            <person name="Earl A.S."/>
            <person name="Gibby P.D."/>
            <person name="Hartmann K.A."/>
            <person name="Liu J.E."/>
            <person name="Manci A.M."/>
            <person name="Nielsen D.A."/>
            <person name="Solomon M.B."/>
            <person name="Breakwell D.P."/>
            <person name="Burnett S.H."/>
            <person name="Grose J.H."/>
        </authorList>
    </citation>
    <scope>NUCLEOTIDE SEQUENCE [LARGE SCALE GENOMIC DNA]</scope>
    <source>
        <strain evidence="3 4">16</strain>
    </source>
</reference>
<dbReference type="EMBL" id="LJYW01000001">
    <property type="protein sequence ID" value="KPL55311.1"/>
    <property type="molecule type" value="Genomic_DNA"/>
</dbReference>
<dbReference type="InterPro" id="IPR010330">
    <property type="entry name" value="CoiA_nuc"/>
</dbReference>
<evidence type="ECO:0008006" key="5">
    <source>
        <dbReference type="Google" id="ProtNLM"/>
    </source>
</evidence>
<keyword evidence="4" id="KW-1185">Reference proteome</keyword>
<reference evidence="3 4" key="2">
    <citation type="submission" date="2015-10" db="EMBL/GenBank/DDBJ databases">
        <title>Draft Genome Sequence of Prosthecomicrobium hirschii ATCC 27832.</title>
        <authorList>
            <person name="Daniel J."/>
            <person name="Givan S.A."/>
            <person name="Brun Y.V."/>
            <person name="Brown P.J."/>
        </authorList>
    </citation>
    <scope>NUCLEOTIDE SEQUENCE [LARGE SCALE GENOMIC DNA]</scope>
    <source>
        <strain evidence="3 4">16</strain>
    </source>
</reference>
<dbReference type="STRING" id="665126.ABB55_26305"/>
<protein>
    <recommendedName>
        <fullName evidence="5">Competence protein CoiA</fullName>
    </recommendedName>
</protein>
<evidence type="ECO:0000259" key="1">
    <source>
        <dbReference type="Pfam" id="PF06054"/>
    </source>
</evidence>
<comment type="caution">
    <text evidence="3">The sequence shown here is derived from an EMBL/GenBank/DDBJ whole genome shotgun (WGS) entry which is preliminary data.</text>
</comment>
<evidence type="ECO:0000313" key="3">
    <source>
        <dbReference type="EMBL" id="KPL55311.1"/>
    </source>
</evidence>
<sequence>MLVAERDGLLIEAAAARRYDGFVCPECGRALILRRGELKIPHFAHLPPVECREARGETEAHHWAKAVLRDAFLKSGADAEVERRLVGEPAERRTDLAVALPGGGMVAIEIQRSDLTLADIRTRTTSFMRAGVPVVWVGLVDDALALRIEAGRAGAGLSPEGHFLDRLPLPAWARFAGRLAFGRSAWLDPAAGTLWIGRQEVSRQFAEPFRRGDPEIGFQDVGGRWRSMKTRVDLRLYGPVPFDALVLRASRRRAARIGDVDLPAGPIAWFDTQDGLDGRIETFTRGYRTARAAVLGRPAAAASDRRRTEPRLP</sequence>
<name>A0A0P6WKN6_9HYPH</name>
<dbReference type="Pfam" id="PF06054">
    <property type="entry name" value="CoiA_nuc"/>
    <property type="match status" value="1"/>
</dbReference>
<dbReference type="Proteomes" id="UP000048984">
    <property type="component" value="Unassembled WGS sequence"/>
</dbReference>
<proteinExistence type="predicted"/>
<organism evidence="3 4">
    <name type="scientific">Prosthecodimorpha hirschii</name>
    <dbReference type="NCBI Taxonomy" id="665126"/>
    <lineage>
        <taxon>Bacteria</taxon>
        <taxon>Pseudomonadati</taxon>
        <taxon>Pseudomonadota</taxon>
        <taxon>Alphaproteobacteria</taxon>
        <taxon>Hyphomicrobiales</taxon>
        <taxon>Ancalomicrobiaceae</taxon>
        <taxon>Prosthecodimorpha</taxon>
    </lineage>
</organism>
<evidence type="ECO:0000259" key="2">
    <source>
        <dbReference type="Pfam" id="PF25164"/>
    </source>
</evidence>
<evidence type="ECO:0000313" key="4">
    <source>
        <dbReference type="Proteomes" id="UP000048984"/>
    </source>
</evidence>
<dbReference type="AlphaFoldDB" id="A0A0P6WKN6"/>
<feature type="domain" description="Competence protein CoiA-like N-terminal" evidence="2">
    <location>
        <begin position="15"/>
        <end position="52"/>
    </location>
</feature>
<dbReference type="Pfam" id="PF25164">
    <property type="entry name" value="CoiA_N"/>
    <property type="match status" value="1"/>
</dbReference>
<feature type="domain" description="Competence protein CoiA nuclease-like" evidence="1">
    <location>
        <begin position="57"/>
        <end position="137"/>
    </location>
</feature>
<gene>
    <name evidence="3" type="ORF">ABB55_26305</name>
</gene>